<evidence type="ECO:0000313" key="6">
    <source>
        <dbReference type="Proteomes" id="UP001215180"/>
    </source>
</evidence>
<dbReference type="InterPro" id="IPR052174">
    <property type="entry name" value="Flavoredoxin"/>
</dbReference>
<dbReference type="Proteomes" id="UP001215180">
    <property type="component" value="Unassembled WGS sequence"/>
</dbReference>
<evidence type="ECO:0000313" key="5">
    <source>
        <dbReference type="EMBL" id="MDF3639736.1"/>
    </source>
</evidence>
<accession>A0AAW6NVI1</accession>
<comment type="caution">
    <text evidence="5">The sequence shown here is derived from an EMBL/GenBank/DDBJ whole genome shotgun (WGS) entry which is preliminary data.</text>
</comment>
<comment type="cofactor">
    <cofactor evidence="1">
        <name>FMN</name>
        <dbReference type="ChEBI" id="CHEBI:58210"/>
    </cofactor>
</comment>
<evidence type="ECO:0000256" key="1">
    <source>
        <dbReference type="ARBA" id="ARBA00001917"/>
    </source>
</evidence>
<evidence type="ECO:0000256" key="3">
    <source>
        <dbReference type="ARBA" id="ARBA00038054"/>
    </source>
</evidence>
<sequence length="203" mass="23037">MKMQQVDFSSLYFGTPVAILSSQNPDGSTNLSPISSWWILEKHIVFGLGASGKAYENIMQNLDIVLNLPDSTLWRNIELIADKTGKENLSENKKHLGYRYEKDKFSCGKFNKEKTITVHSQRIKECPVQIEAHVVAHRLLGRSEGGLVAVDASITCVHIAETLLELSRSGIRFNAEKWKPLYYIFRHYFSVGDKLGNNFRCDN</sequence>
<dbReference type="EMBL" id="JARJGR010000852">
    <property type="protein sequence ID" value="MDF3639736.1"/>
    <property type="molecule type" value="Genomic_DNA"/>
</dbReference>
<dbReference type="PANTHER" id="PTHR43567">
    <property type="entry name" value="FLAVOREDOXIN-RELATED-RELATED"/>
    <property type="match status" value="1"/>
</dbReference>
<dbReference type="InterPro" id="IPR012349">
    <property type="entry name" value="Split_barrel_FMN-bd"/>
</dbReference>
<dbReference type="Gene3D" id="2.30.110.10">
    <property type="entry name" value="Electron Transport, Fmn-binding Protein, Chain A"/>
    <property type="match status" value="1"/>
</dbReference>
<comment type="similarity">
    <text evidence="3">Belongs to the flavoredoxin family.</text>
</comment>
<organism evidence="5 6">
    <name type="scientific">Enterobacter cloacae</name>
    <dbReference type="NCBI Taxonomy" id="550"/>
    <lineage>
        <taxon>Bacteria</taxon>
        <taxon>Pseudomonadati</taxon>
        <taxon>Pseudomonadota</taxon>
        <taxon>Gammaproteobacteria</taxon>
        <taxon>Enterobacterales</taxon>
        <taxon>Enterobacteriaceae</taxon>
        <taxon>Enterobacter</taxon>
        <taxon>Enterobacter cloacae complex</taxon>
    </lineage>
</organism>
<reference evidence="5" key="1">
    <citation type="submission" date="2023-03" db="EMBL/GenBank/DDBJ databases">
        <title>A Study on Prevalence and Characterization of Enterobacter cloacae strains in China.</title>
        <authorList>
            <person name="Zheng Z."/>
        </authorList>
    </citation>
    <scope>NUCLEOTIDE SEQUENCE</scope>
    <source>
        <strain evidence="5">EC77</strain>
    </source>
</reference>
<name>A0AAW6NVI1_ENTCL</name>
<dbReference type="KEGG" id="eclg:EC036_21780"/>
<feature type="domain" description="Flavin reductase like" evidence="4">
    <location>
        <begin position="13"/>
        <end position="191"/>
    </location>
</feature>
<protein>
    <submittedName>
        <fullName evidence="5">Flavin reductase</fullName>
    </submittedName>
</protein>
<dbReference type="SUPFAM" id="SSF50475">
    <property type="entry name" value="FMN-binding split barrel"/>
    <property type="match status" value="1"/>
</dbReference>
<dbReference type="RefSeq" id="WP_052123611.1">
    <property type="nucleotide sequence ID" value="NZ_CP009756.1"/>
</dbReference>
<evidence type="ECO:0000259" key="4">
    <source>
        <dbReference type="Pfam" id="PF01613"/>
    </source>
</evidence>
<gene>
    <name evidence="5" type="ORF">P3S46_21265</name>
</gene>
<keyword evidence="2" id="KW-0285">Flavoprotein</keyword>
<proteinExistence type="inferred from homology"/>
<evidence type="ECO:0000256" key="2">
    <source>
        <dbReference type="ARBA" id="ARBA00022630"/>
    </source>
</evidence>
<dbReference type="Pfam" id="PF01613">
    <property type="entry name" value="Flavin_Reduct"/>
    <property type="match status" value="1"/>
</dbReference>
<dbReference type="AlphaFoldDB" id="A0AAW6NVI1"/>
<dbReference type="PANTHER" id="PTHR43567:SF1">
    <property type="entry name" value="FLAVOREDOXIN"/>
    <property type="match status" value="1"/>
</dbReference>
<dbReference type="InterPro" id="IPR002563">
    <property type="entry name" value="Flavin_Rdtase-like_dom"/>
</dbReference>